<comment type="caution">
    <text evidence="2">The sequence shown here is derived from an EMBL/GenBank/DDBJ whole genome shotgun (WGS) entry which is preliminary data.</text>
</comment>
<organism evidence="2 3">
    <name type="scientific">Natronorubrum tibetense GA33</name>
    <dbReference type="NCBI Taxonomy" id="1114856"/>
    <lineage>
        <taxon>Archaea</taxon>
        <taxon>Methanobacteriati</taxon>
        <taxon>Methanobacteriota</taxon>
        <taxon>Stenosarchaea group</taxon>
        <taxon>Halobacteria</taxon>
        <taxon>Halobacteriales</taxon>
        <taxon>Natrialbaceae</taxon>
        <taxon>Natronorubrum</taxon>
    </lineage>
</organism>
<gene>
    <name evidence="2" type="ORF">C496_14066</name>
</gene>
<dbReference type="AlphaFoldDB" id="L9VRL7"/>
<protein>
    <submittedName>
        <fullName evidence="2">Uncharacterized protein</fullName>
    </submittedName>
</protein>
<dbReference type="PATRIC" id="fig|1114856.3.peg.2926"/>
<feature type="transmembrane region" description="Helical" evidence="1">
    <location>
        <begin position="12"/>
        <end position="37"/>
    </location>
</feature>
<keyword evidence="1" id="KW-1133">Transmembrane helix</keyword>
<name>L9VRL7_9EURY</name>
<feature type="transmembrane region" description="Helical" evidence="1">
    <location>
        <begin position="493"/>
        <end position="513"/>
    </location>
</feature>
<feature type="transmembrane region" description="Helical" evidence="1">
    <location>
        <begin position="274"/>
        <end position="295"/>
    </location>
</feature>
<dbReference type="Proteomes" id="UP000011599">
    <property type="component" value="Unassembled WGS sequence"/>
</dbReference>
<feature type="transmembrane region" description="Helical" evidence="1">
    <location>
        <begin position="155"/>
        <end position="179"/>
    </location>
</feature>
<evidence type="ECO:0000313" key="3">
    <source>
        <dbReference type="Proteomes" id="UP000011599"/>
    </source>
</evidence>
<accession>L9VRL7</accession>
<feature type="transmembrane region" description="Helical" evidence="1">
    <location>
        <begin position="234"/>
        <end position="254"/>
    </location>
</feature>
<feature type="transmembrane region" description="Helical" evidence="1">
    <location>
        <begin position="358"/>
        <end position="376"/>
    </location>
</feature>
<feature type="transmembrane region" description="Helical" evidence="1">
    <location>
        <begin position="331"/>
        <end position="352"/>
    </location>
</feature>
<keyword evidence="1" id="KW-0812">Transmembrane</keyword>
<evidence type="ECO:0000256" key="1">
    <source>
        <dbReference type="SAM" id="Phobius"/>
    </source>
</evidence>
<keyword evidence="1" id="KW-0472">Membrane</keyword>
<feature type="transmembrane region" description="Helical" evidence="1">
    <location>
        <begin position="397"/>
        <end position="417"/>
    </location>
</feature>
<sequence>MSRIQLTRVRPSAIAGILAGILILLDSAPVVLALFWLDWLPDVLMGVLQLVLYAYVVYQTPNYFTKNDSSKWSPFWALVTGIVISGFLFWSRDPTPNTLLLLVILSLTTWLLLTGIVYAWSKAIDNQSEPQQMFSQILIANTGTMDQPPAGANTGAISLLIGGMVMLFVCFTILAISVAEQQFPILEVLVVGVATYDMIARRVALLPEGPRIKTDLLDTLFTTFGSVLTTPLKGMMTVFMVLVGLLLAVTPFSLERETMFAFGKVLSEGTVPTDAHIIVSLSVILYAVYGLWFWLRVLDRMPAFLTSYRRDEQERFVTGKKRITVTPLPRFWIVPTVVLSGGTVGLLAFFSQFDAEGITVWTLGIIGFYALGAMSIGESFKRTRESSTEARLGRDNWWLPSAFLVYLLGFMLLSNALSSIESGVTSGMEFELTAGHMSSEQVGQAALVFILLFYMDDVYRYARRFFDTTWFVGYLYSLLVLAGIRFFDTPVSNLYDLYEFFFFIFGVGAVYIIHLKPFVKSADVQRSLAASTAFLLCVLFVGQLFNVFLYAWIGAVCFLYTLQHVFVSSD</sequence>
<reference evidence="2 3" key="1">
    <citation type="journal article" date="2014" name="PLoS Genet.">
        <title>Phylogenetically driven sequencing of extremely halophilic archaea reveals strategies for static and dynamic osmo-response.</title>
        <authorList>
            <person name="Becker E.A."/>
            <person name="Seitzer P.M."/>
            <person name="Tritt A."/>
            <person name="Larsen D."/>
            <person name="Krusor M."/>
            <person name="Yao A.I."/>
            <person name="Wu D."/>
            <person name="Madern D."/>
            <person name="Eisen J.A."/>
            <person name="Darling A.E."/>
            <person name="Facciotti M.T."/>
        </authorList>
    </citation>
    <scope>NUCLEOTIDE SEQUENCE [LARGE SCALE GENOMIC DNA]</scope>
    <source>
        <strain evidence="2 3">GA33</strain>
    </source>
</reference>
<feature type="transmembrane region" description="Helical" evidence="1">
    <location>
        <begin position="72"/>
        <end position="92"/>
    </location>
</feature>
<feature type="transmembrane region" description="Helical" evidence="1">
    <location>
        <begin position="533"/>
        <end position="562"/>
    </location>
</feature>
<proteinExistence type="predicted"/>
<feature type="transmembrane region" description="Helical" evidence="1">
    <location>
        <begin position="468"/>
        <end position="487"/>
    </location>
</feature>
<feature type="transmembrane region" description="Helical" evidence="1">
    <location>
        <begin position="437"/>
        <end position="456"/>
    </location>
</feature>
<dbReference type="EMBL" id="AOHW01000036">
    <property type="protein sequence ID" value="ELY39809.1"/>
    <property type="molecule type" value="Genomic_DNA"/>
</dbReference>
<evidence type="ECO:0000313" key="2">
    <source>
        <dbReference type="EMBL" id="ELY39809.1"/>
    </source>
</evidence>
<keyword evidence="3" id="KW-1185">Reference proteome</keyword>
<feature type="transmembrane region" description="Helical" evidence="1">
    <location>
        <begin position="98"/>
        <end position="120"/>
    </location>
</feature>